<dbReference type="EC" id="2.4.-.-" evidence="5"/>
<protein>
    <submittedName>
        <fullName evidence="5">Glycosyltransferase family 4 protein</fullName>
        <ecNumber evidence="5">2.4.-.-</ecNumber>
    </submittedName>
</protein>
<proteinExistence type="predicted"/>
<dbReference type="InterPro" id="IPR028098">
    <property type="entry name" value="Glyco_trans_4-like_N"/>
</dbReference>
<keyword evidence="2 5" id="KW-0808">Transferase</keyword>
<dbReference type="Gene3D" id="3.40.50.2000">
    <property type="entry name" value="Glycogen Phosphorylase B"/>
    <property type="match status" value="2"/>
</dbReference>
<dbReference type="PANTHER" id="PTHR12526">
    <property type="entry name" value="GLYCOSYLTRANSFERASE"/>
    <property type="match status" value="1"/>
</dbReference>
<dbReference type="SUPFAM" id="SSF53756">
    <property type="entry name" value="UDP-Glycosyltransferase/glycogen phosphorylase"/>
    <property type="match status" value="1"/>
</dbReference>
<dbReference type="Pfam" id="PF00534">
    <property type="entry name" value="Glycos_transf_1"/>
    <property type="match status" value="1"/>
</dbReference>
<feature type="domain" description="Glycosyltransferase subfamily 4-like N-terminal" evidence="4">
    <location>
        <begin position="22"/>
        <end position="168"/>
    </location>
</feature>
<feature type="domain" description="Glycosyl transferase family 1" evidence="3">
    <location>
        <begin position="188"/>
        <end position="341"/>
    </location>
</feature>
<evidence type="ECO:0000313" key="5">
    <source>
        <dbReference type="EMBL" id="XIA17346.1"/>
    </source>
</evidence>
<evidence type="ECO:0000259" key="4">
    <source>
        <dbReference type="Pfam" id="PF13579"/>
    </source>
</evidence>
<dbReference type="PANTHER" id="PTHR12526:SF510">
    <property type="entry name" value="D-INOSITOL 3-PHOSPHATE GLYCOSYLTRANSFERASE"/>
    <property type="match status" value="1"/>
</dbReference>
<keyword evidence="1 5" id="KW-0328">Glycosyltransferase</keyword>
<dbReference type="EMBL" id="CP170721">
    <property type="protein sequence ID" value="XIA17346.1"/>
    <property type="molecule type" value="Genomic_DNA"/>
</dbReference>
<dbReference type="GO" id="GO:0016757">
    <property type="term" value="F:glycosyltransferase activity"/>
    <property type="evidence" value="ECO:0007669"/>
    <property type="project" value="UniProtKB-KW"/>
</dbReference>
<sequence>MKLALVVPGGVDRGGEFRVIPALLALIERLARMHEVHVFALQQEAVAGRWELAGATVHNIGTGWTRLRAIAAVRAEHRRAPFGLVHAIFSGSCSLVAVAAAKWLRLPSLVHVAGGELVALHAIGYGGRRKWKGRLREACVLRAADVVTAASAPIIDALRVLGIEAQRVPLGVDLRAWPPLAPRARSVGPARLIHVASLNRVKDQPTLLRALAKLREDGPAFRMAIVGVDTLRGETQRLARQLGLQHCVDFLGFKTQRELRPWLEAADLLVMSSQHEAGPLVLLEAAVAGVPAVGTAVGHFVEWSPAAACSVPVGDAGALADGIRQLLADEPLRQRMAAAAQCLALAEDADCTARLFEVLYRRVRGHGSRGLACEVKAEP</sequence>
<dbReference type="Pfam" id="PF13579">
    <property type="entry name" value="Glyco_trans_4_4"/>
    <property type="match status" value="1"/>
</dbReference>
<name>A0AB74UMF4_9GAMM</name>
<evidence type="ECO:0000259" key="3">
    <source>
        <dbReference type="Pfam" id="PF00534"/>
    </source>
</evidence>
<evidence type="ECO:0000256" key="1">
    <source>
        <dbReference type="ARBA" id="ARBA00022676"/>
    </source>
</evidence>
<organism evidence="5">
    <name type="scientific">Rhodanobacter sp. FW102-FHT14D07</name>
    <dbReference type="NCBI Taxonomy" id="3351462"/>
    <lineage>
        <taxon>Bacteria</taxon>
        <taxon>Pseudomonadati</taxon>
        <taxon>Pseudomonadota</taxon>
        <taxon>Gammaproteobacteria</taxon>
        <taxon>Lysobacterales</taxon>
        <taxon>Rhodanobacteraceae</taxon>
        <taxon>Rhodanobacter</taxon>
    </lineage>
</organism>
<dbReference type="CDD" id="cd03801">
    <property type="entry name" value="GT4_PimA-like"/>
    <property type="match status" value="1"/>
</dbReference>
<dbReference type="GO" id="GO:1901135">
    <property type="term" value="P:carbohydrate derivative metabolic process"/>
    <property type="evidence" value="ECO:0007669"/>
    <property type="project" value="UniProtKB-ARBA"/>
</dbReference>
<accession>A0AB74UMF4</accession>
<dbReference type="InterPro" id="IPR001296">
    <property type="entry name" value="Glyco_trans_1"/>
</dbReference>
<gene>
    <name evidence="5" type="ORF">ACFYG5_12295</name>
</gene>
<evidence type="ECO:0000256" key="2">
    <source>
        <dbReference type="ARBA" id="ARBA00022679"/>
    </source>
</evidence>
<reference evidence="5" key="1">
    <citation type="submission" date="2024-10" db="EMBL/GenBank/DDBJ databases">
        <authorList>
            <person name="Lesea H.P."/>
            <person name="Kuehl J.V."/>
            <person name="Chandonia J.-M."/>
        </authorList>
    </citation>
    <scope>NUCLEOTIDE SEQUENCE</scope>
    <source>
        <strain evidence="5">FW102-FHT14D07</strain>
    </source>
</reference>
<dbReference type="AlphaFoldDB" id="A0AB74UMF4"/>
<dbReference type="RefSeq" id="WP_395116721.1">
    <property type="nucleotide sequence ID" value="NZ_CP170721.1"/>
</dbReference>